<gene>
    <name evidence="1" type="ORF">LSGJ_01645</name>
</gene>
<protein>
    <submittedName>
        <fullName evidence="1">Uncharacterized protein</fullName>
    </submittedName>
</protein>
<evidence type="ECO:0000313" key="2">
    <source>
        <dbReference type="Proteomes" id="UP000003074"/>
    </source>
</evidence>
<dbReference type="AlphaFoldDB" id="F7QX27"/>
<sequence length="195" mass="22739">MDLSLAKDIIVNSVKLSLSKKNRNEFIEEYHKLLNTSLKNIAAEIVQTKDKELAADLEIDDIEKVKAFKKSLTEVISDKTYEFMSYEDVRDYLNEEKIFNFTSQIYINTRLYSNPQMLLLYKNIRKYKDGKLTELALYEEIRKALNMSSSRAKLELESLKKVNNKSLSVLANLVFAKDVKENRVDNFQKMYNAIA</sequence>
<name>F7QX27_9LACO</name>
<reference evidence="1 2" key="1">
    <citation type="journal article" date="2011" name="J. Bacteriol.">
        <title>Genome Sequence of Lactobacillus salivarius GJ-24, a Probiotic Strain Isolated from Healthy Adult Intestine.</title>
        <authorList>
            <person name="Cho Y.J."/>
            <person name="Choi J.K."/>
            <person name="Kim J.H."/>
            <person name="Lim Y.S."/>
            <person name="Ham J.S."/>
            <person name="Kang D.K."/>
            <person name="Chun J."/>
            <person name="Paik H.D."/>
            <person name="Kim G.B."/>
        </authorList>
    </citation>
    <scope>NUCLEOTIDE SEQUENCE [LARGE SCALE GENOMIC DNA]</scope>
    <source>
        <strain evidence="1 2">GJ-24</strain>
    </source>
</reference>
<comment type="caution">
    <text evidence="1">The sequence shown here is derived from an EMBL/GenBank/DDBJ whole genome shotgun (WGS) entry which is preliminary data.</text>
</comment>
<organism evidence="1 2">
    <name type="scientific">Ligilactobacillus salivarius GJ-24</name>
    <dbReference type="NCBI Taxonomy" id="1041521"/>
    <lineage>
        <taxon>Bacteria</taxon>
        <taxon>Bacillati</taxon>
        <taxon>Bacillota</taxon>
        <taxon>Bacilli</taxon>
        <taxon>Lactobacillales</taxon>
        <taxon>Lactobacillaceae</taxon>
        <taxon>Ligilactobacillus</taxon>
    </lineage>
</organism>
<accession>F7QX27</accession>
<dbReference type="Proteomes" id="UP000003074">
    <property type="component" value="Unassembled WGS sequence"/>
</dbReference>
<evidence type="ECO:0000313" key="1">
    <source>
        <dbReference type="EMBL" id="EGM49583.1"/>
    </source>
</evidence>
<dbReference type="PATRIC" id="fig|1041521.3.peg.1655"/>
<proteinExistence type="predicted"/>
<dbReference type="EMBL" id="AFOI01000009">
    <property type="protein sequence ID" value="EGM49583.1"/>
    <property type="molecule type" value="Genomic_DNA"/>
</dbReference>